<dbReference type="InterPro" id="IPR012347">
    <property type="entry name" value="Ferritin-like"/>
</dbReference>
<proteinExistence type="predicted"/>
<dbReference type="RefSeq" id="WP_085765701.1">
    <property type="nucleotide sequence ID" value="NZ_CP019344.1"/>
</dbReference>
<protein>
    <recommendedName>
        <fullName evidence="1">DUF2383 domain-containing protein</fullName>
    </recommendedName>
</protein>
<dbReference type="AlphaFoldDB" id="A0A1W6MH18"/>
<sequence length="158" mass="17818">METTKEAADRISREQKVNALNELLIKNYDSESGYKTAITETENVRLKSYFQAQAAQRSQYVNELDKAIRDLNAEPAKSGSALGSVHRSWIDFKTAFTGKDDEAVLEECIRGDKTAVEEYEEVLKDTTLLEPTRQTVQLQLNGIKNTLDTIKSLEDIVD</sequence>
<name>A0A1W6MH18_9FLAO</name>
<keyword evidence="3" id="KW-1185">Reference proteome</keyword>
<evidence type="ECO:0000259" key="1">
    <source>
        <dbReference type="Pfam" id="PF09537"/>
    </source>
</evidence>
<reference evidence="2 3" key="1">
    <citation type="submission" date="2016-11" db="EMBL/GenBank/DDBJ databases">
        <title>Trade-off between light-utilization and light-protection in marine flavobacteria.</title>
        <authorList>
            <person name="Kumagai Y."/>
        </authorList>
    </citation>
    <scope>NUCLEOTIDE SEQUENCE [LARGE SCALE GENOMIC DNA]</scope>
    <source>
        <strain evidence="2 3">JCM 13191</strain>
    </source>
</reference>
<dbReference type="Pfam" id="PF09537">
    <property type="entry name" value="DUF2383"/>
    <property type="match status" value="1"/>
</dbReference>
<feature type="domain" description="DUF2383" evidence="1">
    <location>
        <begin position="17"/>
        <end position="125"/>
    </location>
</feature>
<dbReference type="STRING" id="331648.BST97_02175"/>
<accession>A0A1W6MH18</accession>
<gene>
    <name evidence="2" type="ORF">BST97_02175</name>
</gene>
<dbReference type="OrthoDB" id="282393at2"/>
<organism evidence="2 3">
    <name type="scientific">Nonlabens spongiae</name>
    <dbReference type="NCBI Taxonomy" id="331648"/>
    <lineage>
        <taxon>Bacteria</taxon>
        <taxon>Pseudomonadati</taxon>
        <taxon>Bacteroidota</taxon>
        <taxon>Flavobacteriia</taxon>
        <taxon>Flavobacteriales</taxon>
        <taxon>Flavobacteriaceae</taxon>
        <taxon>Nonlabens</taxon>
    </lineage>
</organism>
<dbReference type="NCBIfam" id="TIGR02284">
    <property type="entry name" value="PA2169 family four-helix-bundle protein"/>
    <property type="match status" value="1"/>
</dbReference>
<evidence type="ECO:0000313" key="3">
    <source>
        <dbReference type="Proteomes" id="UP000193431"/>
    </source>
</evidence>
<dbReference type="InterPro" id="IPR019052">
    <property type="entry name" value="DUF2383"/>
</dbReference>
<evidence type="ECO:0000313" key="2">
    <source>
        <dbReference type="EMBL" id="ARN76901.1"/>
    </source>
</evidence>
<dbReference type="Gene3D" id="1.20.1260.10">
    <property type="match status" value="1"/>
</dbReference>
<dbReference type="Proteomes" id="UP000193431">
    <property type="component" value="Chromosome"/>
</dbReference>
<dbReference type="InterPro" id="IPR009078">
    <property type="entry name" value="Ferritin-like_SF"/>
</dbReference>
<dbReference type="SUPFAM" id="SSF47240">
    <property type="entry name" value="Ferritin-like"/>
    <property type="match status" value="1"/>
</dbReference>
<dbReference type="PIRSF" id="PIRSF029477">
    <property type="entry name" value="UCP029477"/>
    <property type="match status" value="1"/>
</dbReference>
<dbReference type="InterPro" id="IPR011971">
    <property type="entry name" value="CHP02284"/>
</dbReference>
<dbReference type="InterPro" id="IPR016920">
    <property type="entry name" value="UCP029477"/>
</dbReference>
<dbReference type="EMBL" id="CP019344">
    <property type="protein sequence ID" value="ARN76901.1"/>
    <property type="molecule type" value="Genomic_DNA"/>
</dbReference>